<dbReference type="AlphaFoldDB" id="A0A0E4FS26"/>
<sequence length="36" mass="4033">MPGRASKKRLRFFASGRLEEDGHFSGGFANNYNDLS</sequence>
<dbReference type="Proteomes" id="UP000063308">
    <property type="component" value="Chromosome"/>
</dbReference>
<accession>A0A0E4FS26</accession>
<protein>
    <submittedName>
        <fullName evidence="1">Uncharacterized protein</fullName>
    </submittedName>
</protein>
<proteinExistence type="predicted"/>
<evidence type="ECO:0000313" key="1">
    <source>
        <dbReference type="EMBL" id="BAR55684.1"/>
    </source>
</evidence>
<dbReference type="EMBL" id="AP014685">
    <property type="protein sequence ID" value="BAR55684.1"/>
    <property type="molecule type" value="Genomic_DNA"/>
</dbReference>
<gene>
    <name evidence="1" type="ORF">NK6_2503</name>
</gene>
<organism evidence="1 2">
    <name type="scientific">Bradyrhizobium diazoefficiens</name>
    <dbReference type="NCBI Taxonomy" id="1355477"/>
    <lineage>
        <taxon>Bacteria</taxon>
        <taxon>Pseudomonadati</taxon>
        <taxon>Pseudomonadota</taxon>
        <taxon>Alphaproteobacteria</taxon>
        <taxon>Hyphomicrobiales</taxon>
        <taxon>Nitrobacteraceae</taxon>
        <taxon>Bradyrhizobium</taxon>
    </lineage>
</organism>
<name>A0A0E4FS26_9BRAD</name>
<reference evidence="1 2" key="1">
    <citation type="submission" date="2014-11" db="EMBL/GenBank/DDBJ databases">
        <title>Symbiosis island explosion on the genome of extra-slow-growing strains of soybean bradyrhizobia with massive insertion sequences.</title>
        <authorList>
            <person name="Iida T."/>
            <person name="Minamisawa K."/>
        </authorList>
    </citation>
    <scope>NUCLEOTIDE SEQUENCE [LARGE SCALE GENOMIC DNA]</scope>
    <source>
        <strain evidence="1 2">NK6</strain>
    </source>
</reference>
<evidence type="ECO:0000313" key="2">
    <source>
        <dbReference type="Proteomes" id="UP000063308"/>
    </source>
</evidence>